<dbReference type="InterPro" id="IPR044068">
    <property type="entry name" value="CB"/>
</dbReference>
<evidence type="ECO:0000313" key="4">
    <source>
        <dbReference type="EMBL" id="MEQ2413686.1"/>
    </source>
</evidence>
<evidence type="ECO:0000256" key="1">
    <source>
        <dbReference type="ARBA" id="ARBA00023125"/>
    </source>
</evidence>
<feature type="domain" description="Core-binding (CB)" evidence="3">
    <location>
        <begin position="1"/>
        <end position="80"/>
    </location>
</feature>
<name>A0ABV1CMQ0_9FIRM</name>
<keyword evidence="5" id="KW-1185">Reference proteome</keyword>
<gene>
    <name evidence="4" type="ORF">AAAX94_11745</name>
</gene>
<dbReference type="SUPFAM" id="SSF47823">
    <property type="entry name" value="lambda integrase-like, N-terminal domain"/>
    <property type="match status" value="1"/>
</dbReference>
<comment type="caution">
    <text evidence="4">The sequence shown here is derived from an EMBL/GenBank/DDBJ whole genome shotgun (WGS) entry which is preliminary data.</text>
</comment>
<dbReference type="Proteomes" id="UP001470752">
    <property type="component" value="Unassembled WGS sequence"/>
</dbReference>
<dbReference type="InterPro" id="IPR010998">
    <property type="entry name" value="Integrase_recombinase_N"/>
</dbReference>
<protein>
    <recommendedName>
        <fullName evidence="3">Core-binding (CB) domain-containing protein</fullName>
    </recommendedName>
</protein>
<dbReference type="EMBL" id="JBBNFW010000176">
    <property type="protein sequence ID" value="MEQ2413686.1"/>
    <property type="molecule type" value="Genomic_DNA"/>
</dbReference>
<evidence type="ECO:0000313" key="5">
    <source>
        <dbReference type="Proteomes" id="UP001470752"/>
    </source>
</evidence>
<evidence type="ECO:0000256" key="2">
    <source>
        <dbReference type="PROSITE-ProRule" id="PRU01248"/>
    </source>
</evidence>
<dbReference type="PROSITE" id="PS51900">
    <property type="entry name" value="CB"/>
    <property type="match status" value="1"/>
</dbReference>
<evidence type="ECO:0000259" key="3">
    <source>
        <dbReference type="PROSITE" id="PS51900"/>
    </source>
</evidence>
<sequence>MNLQEKVKPYLEYCTYRKELDTKTIKAYRIDLTQFFSYVQSAEPEKETIEQYITDLHKKIQTENNKKKNRLHKSLLQLLRGRGTGRAESFSENKSEI</sequence>
<reference evidence="4 5" key="1">
    <citation type="submission" date="2024-04" db="EMBL/GenBank/DDBJ databases">
        <title>Human intestinal bacterial collection.</title>
        <authorList>
            <person name="Pauvert C."/>
            <person name="Hitch T.C.A."/>
            <person name="Clavel T."/>
        </authorList>
    </citation>
    <scope>NUCLEOTIDE SEQUENCE [LARGE SCALE GENOMIC DNA]</scope>
    <source>
        <strain evidence="4 5">CLA-AA-H161</strain>
    </source>
</reference>
<dbReference type="Gene3D" id="1.10.150.130">
    <property type="match status" value="1"/>
</dbReference>
<accession>A0ABV1CMQ0</accession>
<proteinExistence type="predicted"/>
<keyword evidence="1 2" id="KW-0238">DNA-binding</keyword>
<dbReference type="RefSeq" id="WP_349083986.1">
    <property type="nucleotide sequence ID" value="NZ_JBBNFW010000176.1"/>
</dbReference>
<organism evidence="4 5">
    <name type="scientific">Blautia acetigignens</name>
    <dbReference type="NCBI Taxonomy" id="2981783"/>
    <lineage>
        <taxon>Bacteria</taxon>
        <taxon>Bacillati</taxon>
        <taxon>Bacillota</taxon>
        <taxon>Clostridia</taxon>
        <taxon>Lachnospirales</taxon>
        <taxon>Lachnospiraceae</taxon>
        <taxon>Blautia</taxon>
    </lineage>
</organism>